<keyword evidence="3" id="KW-1185">Reference proteome</keyword>
<evidence type="ECO:0000313" key="2">
    <source>
        <dbReference type="EMBL" id="MDR6539485.1"/>
    </source>
</evidence>
<evidence type="ECO:0008006" key="4">
    <source>
        <dbReference type="Google" id="ProtNLM"/>
    </source>
</evidence>
<comment type="caution">
    <text evidence="2">The sequence shown here is derived from an EMBL/GenBank/DDBJ whole genome shotgun (WGS) entry which is preliminary data.</text>
</comment>
<protein>
    <recommendedName>
        <fullName evidence="4">Secreted protein</fullName>
    </recommendedName>
</protein>
<proteinExistence type="predicted"/>
<name>A0ABU1NLZ3_9BURK</name>
<dbReference type="Proteomes" id="UP001184230">
    <property type="component" value="Unassembled WGS sequence"/>
</dbReference>
<evidence type="ECO:0000256" key="1">
    <source>
        <dbReference type="SAM" id="MobiDB-lite"/>
    </source>
</evidence>
<dbReference type="EMBL" id="JAVDRF010000017">
    <property type="protein sequence ID" value="MDR6539485.1"/>
    <property type="molecule type" value="Genomic_DNA"/>
</dbReference>
<reference evidence="2 3" key="1">
    <citation type="submission" date="2023-07" db="EMBL/GenBank/DDBJ databases">
        <title>Sorghum-associated microbial communities from plants grown in Nebraska, USA.</title>
        <authorList>
            <person name="Schachtman D."/>
        </authorList>
    </citation>
    <scope>NUCLEOTIDE SEQUENCE [LARGE SCALE GENOMIC DNA]</scope>
    <source>
        <strain evidence="2 3">DS1781</strain>
    </source>
</reference>
<dbReference type="RefSeq" id="WP_309907211.1">
    <property type="nucleotide sequence ID" value="NZ_JAVDRF010000017.1"/>
</dbReference>
<feature type="region of interest" description="Disordered" evidence="1">
    <location>
        <begin position="160"/>
        <end position="180"/>
    </location>
</feature>
<evidence type="ECO:0000313" key="3">
    <source>
        <dbReference type="Proteomes" id="UP001184230"/>
    </source>
</evidence>
<gene>
    <name evidence="2" type="ORF">J2739_005281</name>
</gene>
<organism evidence="2 3">
    <name type="scientific">Variovorax soli</name>
    <dbReference type="NCBI Taxonomy" id="376815"/>
    <lineage>
        <taxon>Bacteria</taxon>
        <taxon>Pseudomonadati</taxon>
        <taxon>Pseudomonadota</taxon>
        <taxon>Betaproteobacteria</taxon>
        <taxon>Burkholderiales</taxon>
        <taxon>Comamonadaceae</taxon>
        <taxon>Variovorax</taxon>
    </lineage>
</organism>
<feature type="compositionally biased region" description="Low complexity" evidence="1">
    <location>
        <begin position="166"/>
        <end position="175"/>
    </location>
</feature>
<sequence length="235" mass="26357">MFKRYDEFAAIRALFVGALLTVIILPTALAAAFDSPQDVRSREDAQRKAKLEERVGRVYWVRPPTNGRRQFVTFADVPGGHSWNGSRVTSAQRFKVVELVAGVGAYLGNYLVQFDDGTQKWLSSTDFAIHTYEPASVIADPTRSEIFEEDPAIIERRAEAREKQQRAAQRAAQRAHAAKPGVSIGMTKDEVLSSRWGKPQYINSTHTTAGTTEQWVYGDGNYLYFRNGRLEAVQN</sequence>
<accession>A0ABU1NLZ3</accession>